<gene>
    <name evidence="1" type="ORF">A3H02_01985</name>
</gene>
<dbReference type="AlphaFoldDB" id="A0A1G2F211"/>
<organism evidence="1 2">
    <name type="scientific">Candidatus Niyogibacteria bacterium RIFCSPLOWO2_12_FULL_41_13</name>
    <dbReference type="NCBI Taxonomy" id="1801726"/>
    <lineage>
        <taxon>Bacteria</taxon>
        <taxon>Candidatus Niyogiibacteriota</taxon>
    </lineage>
</organism>
<proteinExistence type="predicted"/>
<protein>
    <submittedName>
        <fullName evidence="1">Uncharacterized protein</fullName>
    </submittedName>
</protein>
<evidence type="ECO:0000313" key="2">
    <source>
        <dbReference type="Proteomes" id="UP000176787"/>
    </source>
</evidence>
<dbReference type="Proteomes" id="UP000176787">
    <property type="component" value="Unassembled WGS sequence"/>
</dbReference>
<sequence length="72" mass="8603">MTQQTIEKLTTNISRLQKEVNLLRSFVIGEISKDKEGEYNPEFIKRILQASRRKANFEFKDKKTFLAKLRRE</sequence>
<name>A0A1G2F211_9BACT</name>
<dbReference type="EMBL" id="MHMS01000021">
    <property type="protein sequence ID" value="OGZ31802.1"/>
    <property type="molecule type" value="Genomic_DNA"/>
</dbReference>
<accession>A0A1G2F211</accession>
<dbReference type="STRING" id="1801726.A3H02_01985"/>
<reference evidence="1 2" key="1">
    <citation type="journal article" date="2016" name="Nat. Commun.">
        <title>Thousands of microbial genomes shed light on interconnected biogeochemical processes in an aquifer system.</title>
        <authorList>
            <person name="Anantharaman K."/>
            <person name="Brown C.T."/>
            <person name="Hug L.A."/>
            <person name="Sharon I."/>
            <person name="Castelle C.J."/>
            <person name="Probst A.J."/>
            <person name="Thomas B.C."/>
            <person name="Singh A."/>
            <person name="Wilkins M.J."/>
            <person name="Karaoz U."/>
            <person name="Brodie E.L."/>
            <person name="Williams K.H."/>
            <person name="Hubbard S.S."/>
            <person name="Banfield J.F."/>
        </authorList>
    </citation>
    <scope>NUCLEOTIDE SEQUENCE [LARGE SCALE GENOMIC DNA]</scope>
</reference>
<comment type="caution">
    <text evidence="1">The sequence shown here is derived from an EMBL/GenBank/DDBJ whole genome shotgun (WGS) entry which is preliminary data.</text>
</comment>
<evidence type="ECO:0000313" key="1">
    <source>
        <dbReference type="EMBL" id="OGZ31802.1"/>
    </source>
</evidence>